<comment type="caution">
    <text evidence="1">The sequence shown here is derived from an EMBL/GenBank/DDBJ whole genome shotgun (WGS) entry which is preliminary data.</text>
</comment>
<dbReference type="Proteomes" id="UP001219525">
    <property type="component" value="Unassembled WGS sequence"/>
</dbReference>
<proteinExistence type="predicted"/>
<dbReference type="EMBL" id="JARJCW010000024">
    <property type="protein sequence ID" value="KAJ7212275.1"/>
    <property type="molecule type" value="Genomic_DNA"/>
</dbReference>
<dbReference type="AlphaFoldDB" id="A0AAD6VKK6"/>
<evidence type="ECO:0000313" key="1">
    <source>
        <dbReference type="EMBL" id="KAJ7212275.1"/>
    </source>
</evidence>
<accession>A0AAD6VKK6</accession>
<sequence length="137" mass="14224">MVSLAVAATPFRNRTAITTAISPRHRGGISSSVASIPTFFLWDVASSAAAAVSSIAPIPISVIENVASSVASVLGFHRAHPNLVRNVASSVLPSSPLPLLLRRLSPLQRCPPSLPSRSQLTYFFAAAASSAVALSIH</sequence>
<evidence type="ECO:0000313" key="2">
    <source>
        <dbReference type="Proteomes" id="UP001219525"/>
    </source>
</evidence>
<gene>
    <name evidence="1" type="ORF">GGX14DRAFT_697223</name>
</gene>
<protein>
    <submittedName>
        <fullName evidence="1">Uncharacterized protein</fullName>
    </submittedName>
</protein>
<keyword evidence="2" id="KW-1185">Reference proteome</keyword>
<reference evidence="1" key="1">
    <citation type="submission" date="2023-03" db="EMBL/GenBank/DDBJ databases">
        <title>Massive genome expansion in bonnet fungi (Mycena s.s.) driven by repeated elements and novel gene families across ecological guilds.</title>
        <authorList>
            <consortium name="Lawrence Berkeley National Laboratory"/>
            <person name="Harder C.B."/>
            <person name="Miyauchi S."/>
            <person name="Viragh M."/>
            <person name="Kuo A."/>
            <person name="Thoen E."/>
            <person name="Andreopoulos B."/>
            <person name="Lu D."/>
            <person name="Skrede I."/>
            <person name="Drula E."/>
            <person name="Henrissat B."/>
            <person name="Morin E."/>
            <person name="Kohler A."/>
            <person name="Barry K."/>
            <person name="LaButti K."/>
            <person name="Morin E."/>
            <person name="Salamov A."/>
            <person name="Lipzen A."/>
            <person name="Mereny Z."/>
            <person name="Hegedus B."/>
            <person name="Baldrian P."/>
            <person name="Stursova M."/>
            <person name="Weitz H."/>
            <person name="Taylor A."/>
            <person name="Grigoriev I.V."/>
            <person name="Nagy L.G."/>
            <person name="Martin F."/>
            <person name="Kauserud H."/>
        </authorList>
    </citation>
    <scope>NUCLEOTIDE SEQUENCE</scope>
    <source>
        <strain evidence="1">9144</strain>
    </source>
</reference>
<name>A0AAD6VKK6_9AGAR</name>
<organism evidence="1 2">
    <name type="scientific">Mycena pura</name>
    <dbReference type="NCBI Taxonomy" id="153505"/>
    <lineage>
        <taxon>Eukaryota</taxon>
        <taxon>Fungi</taxon>
        <taxon>Dikarya</taxon>
        <taxon>Basidiomycota</taxon>
        <taxon>Agaricomycotina</taxon>
        <taxon>Agaricomycetes</taxon>
        <taxon>Agaricomycetidae</taxon>
        <taxon>Agaricales</taxon>
        <taxon>Marasmiineae</taxon>
        <taxon>Mycenaceae</taxon>
        <taxon>Mycena</taxon>
    </lineage>
</organism>